<evidence type="ECO:0000313" key="1">
    <source>
        <dbReference type="EMBL" id="KAL3591348.1"/>
    </source>
</evidence>
<accession>A0ACC4C9S3</accession>
<sequence length="66" mass="7465">MDKKATCVEFLGGGGEKEWIHGRNSICVFEWVVDKVGEVTMAANQFLQWAGAWHGFRFGFRTGALW</sequence>
<proteinExistence type="predicted"/>
<protein>
    <submittedName>
        <fullName evidence="1">Uncharacterized protein</fullName>
    </submittedName>
</protein>
<dbReference type="EMBL" id="RCHU02000005">
    <property type="protein sequence ID" value="KAL3591348.1"/>
    <property type="molecule type" value="Genomic_DNA"/>
</dbReference>
<comment type="caution">
    <text evidence="1">The sequence shown here is derived from an EMBL/GenBank/DDBJ whole genome shotgun (WGS) entry which is preliminary data.</text>
</comment>
<organism evidence="1 2">
    <name type="scientific">Populus alba</name>
    <name type="common">White poplar</name>
    <dbReference type="NCBI Taxonomy" id="43335"/>
    <lineage>
        <taxon>Eukaryota</taxon>
        <taxon>Viridiplantae</taxon>
        <taxon>Streptophyta</taxon>
        <taxon>Embryophyta</taxon>
        <taxon>Tracheophyta</taxon>
        <taxon>Spermatophyta</taxon>
        <taxon>Magnoliopsida</taxon>
        <taxon>eudicotyledons</taxon>
        <taxon>Gunneridae</taxon>
        <taxon>Pentapetalae</taxon>
        <taxon>rosids</taxon>
        <taxon>fabids</taxon>
        <taxon>Malpighiales</taxon>
        <taxon>Salicaceae</taxon>
        <taxon>Saliceae</taxon>
        <taxon>Populus</taxon>
    </lineage>
</organism>
<dbReference type="Proteomes" id="UP000309997">
    <property type="component" value="Unassembled WGS sequence"/>
</dbReference>
<evidence type="ECO:0000313" key="2">
    <source>
        <dbReference type="Proteomes" id="UP000309997"/>
    </source>
</evidence>
<reference evidence="1 2" key="1">
    <citation type="journal article" date="2024" name="Plant Biotechnol. J.">
        <title>Genome and CRISPR/Cas9 system of a widespread forest tree (Populus alba) in the world.</title>
        <authorList>
            <person name="Liu Y.J."/>
            <person name="Jiang P.F."/>
            <person name="Han X.M."/>
            <person name="Li X.Y."/>
            <person name="Wang H.M."/>
            <person name="Wang Y.J."/>
            <person name="Wang X.X."/>
            <person name="Zeng Q.Y."/>
        </authorList>
    </citation>
    <scope>NUCLEOTIDE SEQUENCE [LARGE SCALE GENOMIC DNA]</scope>
    <source>
        <strain evidence="2">cv. PAL-ZL1</strain>
    </source>
</reference>
<gene>
    <name evidence="1" type="ORF">D5086_009988</name>
</gene>
<name>A0ACC4C9S3_POPAL</name>
<keyword evidence="2" id="KW-1185">Reference proteome</keyword>